<proteinExistence type="predicted"/>
<dbReference type="AlphaFoldDB" id="A0A1F7IH71"/>
<dbReference type="STRING" id="1802055.A3A74_00135"/>
<sequence length="100" mass="10738">MAENRINPEIVVGAKVFISILLGVAEGEATALAASRGIQAVRTVNAKTLELWSQVGLEIGSEGVIETVYITGYSNVLFNPTKKRRKPFSFAVPTTCLSVK</sequence>
<gene>
    <name evidence="1" type="ORF">A3A74_00135</name>
</gene>
<evidence type="ECO:0000313" key="1">
    <source>
        <dbReference type="EMBL" id="OGK42700.1"/>
    </source>
</evidence>
<reference evidence="1 2" key="1">
    <citation type="journal article" date="2016" name="Nat. Commun.">
        <title>Thousands of microbial genomes shed light on interconnected biogeochemical processes in an aquifer system.</title>
        <authorList>
            <person name="Anantharaman K."/>
            <person name="Brown C.T."/>
            <person name="Hug L.A."/>
            <person name="Sharon I."/>
            <person name="Castelle C.J."/>
            <person name="Probst A.J."/>
            <person name="Thomas B.C."/>
            <person name="Singh A."/>
            <person name="Wilkins M.J."/>
            <person name="Karaoz U."/>
            <person name="Brodie E.L."/>
            <person name="Williams K.H."/>
            <person name="Hubbard S.S."/>
            <person name="Banfield J.F."/>
        </authorList>
    </citation>
    <scope>NUCLEOTIDE SEQUENCE [LARGE SCALE GENOMIC DNA]</scope>
</reference>
<dbReference type="Proteomes" id="UP000179270">
    <property type="component" value="Unassembled WGS sequence"/>
</dbReference>
<dbReference type="EMBL" id="MGAF01000005">
    <property type="protein sequence ID" value="OGK42700.1"/>
    <property type="molecule type" value="Genomic_DNA"/>
</dbReference>
<accession>A0A1F7IH71</accession>
<name>A0A1F7IH71_9BACT</name>
<evidence type="ECO:0000313" key="2">
    <source>
        <dbReference type="Proteomes" id="UP000179270"/>
    </source>
</evidence>
<comment type="caution">
    <text evidence="1">The sequence shown here is derived from an EMBL/GenBank/DDBJ whole genome shotgun (WGS) entry which is preliminary data.</text>
</comment>
<protein>
    <submittedName>
        <fullName evidence="1">Uncharacterized protein</fullName>
    </submittedName>
</protein>
<organism evidence="1 2">
    <name type="scientific">Candidatus Roizmanbacteria bacterium RIFCSPLOWO2_01_FULL_35_13</name>
    <dbReference type="NCBI Taxonomy" id="1802055"/>
    <lineage>
        <taxon>Bacteria</taxon>
        <taxon>Candidatus Roizmaniibacteriota</taxon>
    </lineage>
</organism>